<evidence type="ECO:0000259" key="1">
    <source>
        <dbReference type="Pfam" id="PF22522"/>
    </source>
</evidence>
<dbReference type="STRING" id="1424661.SAMN05216281_1068"/>
<dbReference type="InterPro" id="IPR054267">
    <property type="entry name" value="DUF6998"/>
</dbReference>
<dbReference type="RefSeq" id="WP_092109191.1">
    <property type="nucleotide sequence ID" value="NZ_FOCN01000006.1"/>
</dbReference>
<dbReference type="EMBL" id="SOFF01000012">
    <property type="protein sequence ID" value="TFB93342.1"/>
    <property type="molecule type" value="Genomic_DNA"/>
</dbReference>
<name>A0A1H8FG14_9MICO</name>
<feature type="domain" description="DUF6998" evidence="1">
    <location>
        <begin position="38"/>
        <end position="78"/>
    </location>
</feature>
<protein>
    <recommendedName>
        <fullName evidence="1">DUF6998 domain-containing protein</fullName>
    </recommendedName>
</protein>
<evidence type="ECO:0000313" key="2">
    <source>
        <dbReference type="EMBL" id="TFB93342.1"/>
    </source>
</evidence>
<gene>
    <name evidence="2" type="ORF">E3O10_03460</name>
</gene>
<evidence type="ECO:0000313" key="3">
    <source>
        <dbReference type="Proteomes" id="UP000297654"/>
    </source>
</evidence>
<dbReference type="Pfam" id="PF22522">
    <property type="entry name" value="DUF6998"/>
    <property type="match status" value="1"/>
</dbReference>
<dbReference type="OrthoDB" id="4471973at2"/>
<keyword evidence="3" id="KW-1185">Reference proteome</keyword>
<sequence>MTNSELHTMSVGELIDTYSGILDELRQRGLIRTKNAPVGDLAEYAASIAYDGILEKNSAKSYDLLAGDGRRVQVKVRNVVADTSPSQIFSAIRSDGYDVCLFVLVIDNWVTLAKEWSLADVKVHGRFQAHTNSVTVRIGKVMVIGTDVTLTLQSAWTDMRAVMATADDALLGCLCQSAALPGIGEVDGSI</sequence>
<comment type="caution">
    <text evidence="2">The sequence shown here is derived from an EMBL/GenBank/DDBJ whole genome shotgun (WGS) entry which is preliminary data.</text>
</comment>
<dbReference type="AlphaFoldDB" id="A0A1H8FG14"/>
<accession>A0A1H8FG14</accession>
<reference evidence="2 3" key="1">
    <citation type="submission" date="2019-03" db="EMBL/GenBank/DDBJ databases">
        <title>Genomics of glacier-inhabiting Cryobacterium strains.</title>
        <authorList>
            <person name="Liu Q."/>
            <person name="Xin Y.-H."/>
        </authorList>
    </citation>
    <scope>NUCLEOTIDE SEQUENCE [LARGE SCALE GENOMIC DNA]</scope>
    <source>
        <strain evidence="2 3">Hh15</strain>
    </source>
</reference>
<organism evidence="2 3">
    <name type="scientific">Cryobacterium luteum</name>
    <dbReference type="NCBI Taxonomy" id="1424661"/>
    <lineage>
        <taxon>Bacteria</taxon>
        <taxon>Bacillati</taxon>
        <taxon>Actinomycetota</taxon>
        <taxon>Actinomycetes</taxon>
        <taxon>Micrococcales</taxon>
        <taxon>Microbacteriaceae</taxon>
        <taxon>Cryobacterium</taxon>
    </lineage>
</organism>
<proteinExistence type="predicted"/>
<dbReference type="Proteomes" id="UP000297654">
    <property type="component" value="Unassembled WGS sequence"/>
</dbReference>